<evidence type="ECO:0000256" key="8">
    <source>
        <dbReference type="ARBA" id="ARBA00023163"/>
    </source>
</evidence>
<evidence type="ECO:0000256" key="5">
    <source>
        <dbReference type="ARBA" id="ARBA00022491"/>
    </source>
</evidence>
<evidence type="ECO:0000256" key="6">
    <source>
        <dbReference type="ARBA" id="ARBA00022553"/>
    </source>
</evidence>
<evidence type="ECO:0000256" key="1">
    <source>
        <dbReference type="ARBA" id="ARBA00004123"/>
    </source>
</evidence>
<dbReference type="InterPro" id="IPR012270">
    <property type="entry name" value="CCR4-NOT_su3/5"/>
</dbReference>
<dbReference type="Pfam" id="PF04065">
    <property type="entry name" value="Not3"/>
    <property type="match status" value="1"/>
</dbReference>
<evidence type="ECO:0000313" key="14">
    <source>
        <dbReference type="EMBL" id="KAL0631661.1"/>
    </source>
</evidence>
<keyword evidence="9 10" id="KW-0539">Nucleus</keyword>
<evidence type="ECO:0000256" key="11">
    <source>
        <dbReference type="SAM" id="MobiDB-lite"/>
    </source>
</evidence>
<reference evidence="14 15" key="1">
    <citation type="submission" date="2024-02" db="EMBL/GenBank/DDBJ databases">
        <title>Discinaceae phylogenomics.</title>
        <authorList>
            <person name="Dirks A.C."/>
            <person name="James T.Y."/>
        </authorList>
    </citation>
    <scope>NUCLEOTIDE SEQUENCE [LARGE SCALE GENOMIC DNA]</scope>
    <source>
        <strain evidence="14 15">ACD0624</strain>
    </source>
</reference>
<feature type="compositionally biased region" description="Pro residues" evidence="11">
    <location>
        <begin position="414"/>
        <end position="427"/>
    </location>
</feature>
<dbReference type="Proteomes" id="UP001447188">
    <property type="component" value="Unassembled WGS sequence"/>
</dbReference>
<comment type="function">
    <text evidence="10">Acts as component of the CCR4-NOT core complex, which in the nucleus seems to be a general transcription factor, and in the cytoplasm the major mRNA deadenylase involved in mRNA turnover. The NOT protein subcomplex negatively regulates the basal and activated transcription of many genes. Preferentially affects TC-type TATA element-dependent transcription. Could directly or indirectly inhibit component(s) of the general transcription machinery.</text>
</comment>
<keyword evidence="6" id="KW-0597">Phosphoprotein</keyword>
<dbReference type="PIRSF" id="PIRSF005290">
    <property type="entry name" value="NOT_su_3_5"/>
    <property type="match status" value="1"/>
</dbReference>
<evidence type="ECO:0000259" key="13">
    <source>
        <dbReference type="Pfam" id="PF04153"/>
    </source>
</evidence>
<feature type="domain" description="CCR4-Not complex component Not N-terminal" evidence="12">
    <location>
        <begin position="3"/>
        <end position="249"/>
    </location>
</feature>
<evidence type="ECO:0000256" key="4">
    <source>
        <dbReference type="ARBA" id="ARBA00022490"/>
    </source>
</evidence>
<comment type="subcellular location">
    <subcellularLocation>
        <location evidence="2 10">Cytoplasm</location>
    </subcellularLocation>
    <subcellularLocation>
        <location evidence="1 10">Nucleus</location>
    </subcellularLocation>
</comment>
<comment type="caution">
    <text evidence="14">The sequence shown here is derived from an EMBL/GenBank/DDBJ whole genome shotgun (WGS) entry which is preliminary data.</text>
</comment>
<keyword evidence="10" id="KW-0010">Activator</keyword>
<dbReference type="InterPro" id="IPR007282">
    <property type="entry name" value="NOT2/3/5_C"/>
</dbReference>
<gene>
    <name evidence="14" type="primary">NOT5</name>
    <name evidence="14" type="ORF">Q9L58_009473</name>
</gene>
<name>A0ABR3G7V1_9PEZI</name>
<evidence type="ECO:0000256" key="3">
    <source>
        <dbReference type="ARBA" id="ARBA00007682"/>
    </source>
</evidence>
<keyword evidence="7 10" id="KW-0805">Transcription regulation</keyword>
<dbReference type="InterPro" id="IPR007207">
    <property type="entry name" value="Not_N"/>
</dbReference>
<feature type="compositionally biased region" description="Low complexity" evidence="11">
    <location>
        <begin position="396"/>
        <end position="413"/>
    </location>
</feature>
<feature type="region of interest" description="Disordered" evidence="11">
    <location>
        <begin position="366"/>
        <end position="528"/>
    </location>
</feature>
<keyword evidence="5 10" id="KW-0678">Repressor</keyword>
<organism evidence="14 15">
    <name type="scientific">Discina gigas</name>
    <dbReference type="NCBI Taxonomy" id="1032678"/>
    <lineage>
        <taxon>Eukaryota</taxon>
        <taxon>Fungi</taxon>
        <taxon>Dikarya</taxon>
        <taxon>Ascomycota</taxon>
        <taxon>Pezizomycotina</taxon>
        <taxon>Pezizomycetes</taxon>
        <taxon>Pezizales</taxon>
        <taxon>Discinaceae</taxon>
        <taxon>Discina</taxon>
    </lineage>
</organism>
<evidence type="ECO:0000259" key="12">
    <source>
        <dbReference type="Pfam" id="PF04065"/>
    </source>
</evidence>
<accession>A0ABR3G7V1</accession>
<evidence type="ECO:0000313" key="15">
    <source>
        <dbReference type="Proteomes" id="UP001447188"/>
    </source>
</evidence>
<evidence type="ECO:0000256" key="10">
    <source>
        <dbReference type="PIRNR" id="PIRNR005290"/>
    </source>
</evidence>
<dbReference type="Pfam" id="PF04153">
    <property type="entry name" value="NOT2_3_5_C"/>
    <property type="match status" value="1"/>
</dbReference>
<feature type="compositionally biased region" description="Low complexity" evidence="11">
    <location>
        <begin position="458"/>
        <end position="488"/>
    </location>
</feature>
<feature type="domain" description="NOT2/NOT3/NOT5 C-terminal" evidence="13">
    <location>
        <begin position="560"/>
        <end position="688"/>
    </location>
</feature>
<sequence>MSARKLQQEVDRTFKRVSEGIQQFESIYEKLNQCSNASQKEKLEDSLKREIKKLQRQRDQIKTWAASSEIKDKKPLLDERKKIEMADVFSPLHRGPVHILQQMEKFKAVEKEMKTKAYSKEGLMASIRLDPMAQKKADLQNFLSDCTSELDRQIEACEAEAESLTVHLRKGKKDSSKADRVAEVERQVERHKWHQGRLELIMRLLENGKLDTEQVERVRDDIKFYVDSNQDVDFQDYDNDTIYDELDLDEENAEDLYGIGADADRSSQDTQSIQDDLSEKLGSTKDSVVGGRRPSTQLKSPMPALATLHQVPASTTPIFGITSSNGSSMKPAPLPTRPPGEVLKYASVATAAAAADRNVGIAPLPPPPGMAHLPSPGNVPIGLGGMAPLPAPSAPKQPSQRQSSGSGPGFSPLVPSPAPLSIPPTPSLEPASVSSLSPRPINASLVSRVPSSQPPESSPVKSEEPASSSIAASERSMPASEPDSDSAPQPSPEPPAEPHTNGTNSTSLSSSPAQVESDPPPAEESIYHLPPGLQDLMASFENTKKRLAPQPAQVHRYLEHSLINAPDTIDAEKPRHYKPTTKYNTAPHYPQEPYPIFDDPSLYKRVDVDTLFYVFYYKQGTYQQYLAAKELKKQSWRFHKQYQTWFQRHEEPKTITEEYEQGTYRFFDYESTWMNRRKTDFKFAYKYLEDDVL</sequence>
<protein>
    <recommendedName>
        <fullName evidence="10">General negative regulator of transcription subunit</fullName>
    </recommendedName>
</protein>
<proteinExistence type="inferred from homology"/>
<dbReference type="PANTHER" id="PTHR23326">
    <property type="entry name" value="CCR4 NOT-RELATED"/>
    <property type="match status" value="1"/>
</dbReference>
<feature type="compositionally biased region" description="Low complexity" evidence="11">
    <location>
        <begin position="498"/>
        <end position="511"/>
    </location>
</feature>
<keyword evidence="15" id="KW-1185">Reference proteome</keyword>
<dbReference type="EMBL" id="JBBBZM010000224">
    <property type="protein sequence ID" value="KAL0631661.1"/>
    <property type="molecule type" value="Genomic_DNA"/>
</dbReference>
<keyword evidence="8 10" id="KW-0804">Transcription</keyword>
<dbReference type="InterPro" id="IPR038635">
    <property type="entry name" value="CCR4-NOT_su2/3/5_C_sf"/>
</dbReference>
<evidence type="ECO:0000256" key="2">
    <source>
        <dbReference type="ARBA" id="ARBA00004496"/>
    </source>
</evidence>
<evidence type="ECO:0000256" key="9">
    <source>
        <dbReference type="ARBA" id="ARBA00023242"/>
    </source>
</evidence>
<evidence type="ECO:0000256" key="7">
    <source>
        <dbReference type="ARBA" id="ARBA00023015"/>
    </source>
</evidence>
<dbReference type="InterPro" id="IPR040168">
    <property type="entry name" value="Not2/3/5"/>
</dbReference>
<keyword evidence="4 10" id="KW-0963">Cytoplasm</keyword>
<comment type="similarity">
    <text evidence="3 10">Belongs to the CNOT2/3/5 family.</text>
</comment>
<dbReference type="Gene3D" id="2.30.30.1020">
    <property type="entry name" value="CCR4-NOT complex subunit 2/3/5, C-terminal domain"/>
    <property type="match status" value="1"/>
</dbReference>